<organism evidence="3 4">
    <name type="scientific">Batrachochytrium salamandrivorans</name>
    <dbReference type="NCBI Taxonomy" id="1357716"/>
    <lineage>
        <taxon>Eukaryota</taxon>
        <taxon>Fungi</taxon>
        <taxon>Fungi incertae sedis</taxon>
        <taxon>Chytridiomycota</taxon>
        <taxon>Chytridiomycota incertae sedis</taxon>
        <taxon>Chytridiomycetes</taxon>
        <taxon>Rhizophydiales</taxon>
        <taxon>Rhizophydiales incertae sedis</taxon>
        <taxon>Batrachochytrium</taxon>
    </lineage>
</organism>
<feature type="compositionally biased region" description="Low complexity" evidence="1">
    <location>
        <begin position="299"/>
        <end position="312"/>
    </location>
</feature>
<dbReference type="Proteomes" id="UP001648503">
    <property type="component" value="Unassembled WGS sequence"/>
</dbReference>
<evidence type="ECO:0000256" key="1">
    <source>
        <dbReference type="SAM" id="MobiDB-lite"/>
    </source>
</evidence>
<sequence length="412" mass="45538">MRVGIGIILSVLSFSVLAAVIPNYDSHSPLLVRRAGSPNSNAVLWKRNNEEQTPPVPSSSGAGASAQTSTSNGESNPDYSSGNRGSGILDRFRAFLESFYKIFKKLRSTPKQKYLQWRDDGSIKKVVKTLTEVTEGEQAKQVVLEIKRFLNITLKGARMTFDLFDDKDATPFFLPIPKDSNQKSLIKKMVTIQKSGKKAAKEHLGDVTRGIDGVIKNPQYVVKEMEKITDSISRMCMALTPMYNRDFTDLVAKVNPTNKEKYTKNIKNHVSEMWGYRDGAMVSFNAIKNHISSGRVTFKGKNSSKFSNFKSGVQKRLGIKKKSSTGVPPNPESPYQDTPGQDTSYQDTPGQQASNQDTPGQQASNQDTPGQQASNQDTPGQQASDQGESDEDESGPIPAKRRRMMVGLKTWV</sequence>
<evidence type="ECO:0000313" key="3">
    <source>
        <dbReference type="EMBL" id="KAH6593629.1"/>
    </source>
</evidence>
<feature type="region of interest" description="Disordered" evidence="1">
    <location>
        <begin position="50"/>
        <end position="84"/>
    </location>
</feature>
<feature type="region of interest" description="Disordered" evidence="1">
    <location>
        <begin position="296"/>
        <end position="412"/>
    </location>
</feature>
<keyword evidence="2" id="KW-0732">Signal</keyword>
<evidence type="ECO:0000313" key="4">
    <source>
        <dbReference type="Proteomes" id="UP001648503"/>
    </source>
</evidence>
<feature type="chain" id="PRO_5045160359" evidence="2">
    <location>
        <begin position="19"/>
        <end position="412"/>
    </location>
</feature>
<dbReference type="EMBL" id="JAFCIX010000349">
    <property type="protein sequence ID" value="KAH6593629.1"/>
    <property type="molecule type" value="Genomic_DNA"/>
</dbReference>
<feature type="compositionally biased region" description="Polar residues" evidence="1">
    <location>
        <begin position="74"/>
        <end position="83"/>
    </location>
</feature>
<proteinExistence type="predicted"/>
<feature type="signal peptide" evidence="2">
    <location>
        <begin position="1"/>
        <end position="18"/>
    </location>
</feature>
<name>A0ABQ8FAI2_9FUNG</name>
<keyword evidence="4" id="KW-1185">Reference proteome</keyword>
<reference evidence="3 4" key="1">
    <citation type="submission" date="2021-02" db="EMBL/GenBank/DDBJ databases">
        <title>Variation within the Batrachochytrium salamandrivorans European outbreak.</title>
        <authorList>
            <person name="Kelly M."/>
            <person name="Pasmans F."/>
            <person name="Shea T.P."/>
            <person name="Munoz J.F."/>
            <person name="Carranza S."/>
            <person name="Cuomo C.A."/>
            <person name="Martel A."/>
        </authorList>
    </citation>
    <scope>NUCLEOTIDE SEQUENCE [LARGE SCALE GENOMIC DNA]</scope>
    <source>
        <strain evidence="3 4">AMFP18/2</strain>
    </source>
</reference>
<gene>
    <name evidence="3" type="ORF">BASA50_007190</name>
</gene>
<accession>A0ABQ8FAI2</accession>
<comment type="caution">
    <text evidence="3">The sequence shown here is derived from an EMBL/GenBank/DDBJ whole genome shotgun (WGS) entry which is preliminary data.</text>
</comment>
<protein>
    <submittedName>
        <fullName evidence="3">Uncharacterized protein</fullName>
    </submittedName>
</protein>
<feature type="compositionally biased region" description="Low complexity" evidence="1">
    <location>
        <begin position="58"/>
        <end position="73"/>
    </location>
</feature>
<feature type="compositionally biased region" description="Polar residues" evidence="1">
    <location>
        <begin position="333"/>
        <end position="386"/>
    </location>
</feature>
<evidence type="ECO:0000256" key="2">
    <source>
        <dbReference type="SAM" id="SignalP"/>
    </source>
</evidence>